<evidence type="ECO:0000313" key="2">
    <source>
        <dbReference type="EMBL" id="MCA9386548.1"/>
    </source>
</evidence>
<sequence length="218" mass="26556">MKIVLQYNECDSPSLYNSHMYKHRNSQKRIYSMSATYFITFCTKDRFPFFSPEEKHHKTFCELFINELILAKTLKKFDLFAFTIMYDHVHLLIKPGDQFNISECVHVIKRHFARDVNILLKNKEINLPEGEDRDPRLQINELILDNLGNKSLRIFPKFQWQRSFHDHLIRNEKDFIKHYNYITNNYLKHSAVFNYPLDWKYMYPNERIIYKDLITVYK</sequence>
<evidence type="ECO:0000313" key="3">
    <source>
        <dbReference type="Proteomes" id="UP000714915"/>
    </source>
</evidence>
<dbReference type="GO" id="GO:0043565">
    <property type="term" value="F:sequence-specific DNA binding"/>
    <property type="evidence" value="ECO:0007669"/>
    <property type="project" value="TreeGrafter"/>
</dbReference>
<reference evidence="2" key="2">
    <citation type="journal article" date="2021" name="Microbiome">
        <title>Successional dynamics and alternative stable states in a saline activated sludge microbial community over 9 years.</title>
        <authorList>
            <person name="Wang Y."/>
            <person name="Ye J."/>
            <person name="Ju F."/>
            <person name="Liu L."/>
            <person name="Boyd J.A."/>
            <person name="Deng Y."/>
            <person name="Parks D.H."/>
            <person name="Jiang X."/>
            <person name="Yin X."/>
            <person name="Woodcroft B.J."/>
            <person name="Tyson G.W."/>
            <person name="Hugenholtz P."/>
            <person name="Polz M.F."/>
            <person name="Zhang T."/>
        </authorList>
    </citation>
    <scope>NUCLEOTIDE SEQUENCE</scope>
    <source>
        <strain evidence="2">HKST-UBA09</strain>
    </source>
</reference>
<dbReference type="SMART" id="SM01321">
    <property type="entry name" value="Y1_Tnp"/>
    <property type="match status" value="1"/>
</dbReference>
<dbReference type="InterPro" id="IPR036515">
    <property type="entry name" value="Transposase_17_sf"/>
</dbReference>
<dbReference type="PANTHER" id="PTHR36966:SF1">
    <property type="entry name" value="REP-ASSOCIATED TYROSINE TRANSPOSASE"/>
    <property type="match status" value="1"/>
</dbReference>
<comment type="caution">
    <text evidence="2">The sequence shown here is derived from an EMBL/GenBank/DDBJ whole genome shotgun (WGS) entry which is preliminary data.</text>
</comment>
<dbReference type="Pfam" id="PF01797">
    <property type="entry name" value="Y1_Tnp"/>
    <property type="match status" value="1"/>
</dbReference>
<dbReference type="GO" id="GO:0006313">
    <property type="term" value="P:DNA transposition"/>
    <property type="evidence" value="ECO:0007669"/>
    <property type="project" value="InterPro"/>
</dbReference>
<dbReference type="Gene3D" id="3.30.70.1290">
    <property type="entry name" value="Transposase IS200-like"/>
    <property type="match status" value="1"/>
</dbReference>
<dbReference type="Proteomes" id="UP000714915">
    <property type="component" value="Unassembled WGS sequence"/>
</dbReference>
<proteinExistence type="predicted"/>
<dbReference type="InterPro" id="IPR002686">
    <property type="entry name" value="Transposase_17"/>
</dbReference>
<accession>A0A955RLQ2</accession>
<dbReference type="AlphaFoldDB" id="A0A955RLQ2"/>
<dbReference type="SUPFAM" id="SSF143422">
    <property type="entry name" value="Transposase IS200-like"/>
    <property type="match status" value="1"/>
</dbReference>
<protein>
    <submittedName>
        <fullName evidence="2">Transposase</fullName>
    </submittedName>
</protein>
<gene>
    <name evidence="2" type="ORF">KC669_00790</name>
</gene>
<feature type="domain" description="Transposase IS200-like" evidence="1">
    <location>
        <begin position="32"/>
        <end position="185"/>
    </location>
</feature>
<reference evidence="2" key="1">
    <citation type="submission" date="2020-04" db="EMBL/GenBank/DDBJ databases">
        <authorList>
            <person name="Zhang T."/>
        </authorList>
    </citation>
    <scope>NUCLEOTIDE SEQUENCE</scope>
    <source>
        <strain evidence="2">HKST-UBA09</strain>
    </source>
</reference>
<dbReference type="InterPro" id="IPR052715">
    <property type="entry name" value="RAYT_transposase"/>
</dbReference>
<organism evidence="2 3">
    <name type="scientific">Candidatus Dojkabacteria bacterium</name>
    <dbReference type="NCBI Taxonomy" id="2099670"/>
    <lineage>
        <taxon>Bacteria</taxon>
        <taxon>Candidatus Dojkabacteria</taxon>
    </lineage>
</organism>
<dbReference type="PANTHER" id="PTHR36966">
    <property type="entry name" value="REP-ASSOCIATED TYROSINE TRANSPOSASE"/>
    <property type="match status" value="1"/>
</dbReference>
<dbReference type="GO" id="GO:0004803">
    <property type="term" value="F:transposase activity"/>
    <property type="evidence" value="ECO:0007669"/>
    <property type="project" value="InterPro"/>
</dbReference>
<dbReference type="EMBL" id="JAGQLF010000005">
    <property type="protein sequence ID" value="MCA9386548.1"/>
    <property type="molecule type" value="Genomic_DNA"/>
</dbReference>
<evidence type="ECO:0000259" key="1">
    <source>
        <dbReference type="SMART" id="SM01321"/>
    </source>
</evidence>
<name>A0A955RLQ2_9BACT</name>